<name>A0A3M7SGC6_BRAPC</name>
<keyword evidence="1" id="KW-0472">Membrane</keyword>
<sequence length="568" mass="66053">MNIYFCFKKNEKFYFLINFLLLILSFYLILCNESEEEAKKPSDPLKEIQLCEVNQFIDDINSNCNLTAINFTFYAYFTFKQSKRSAVSTLNELVQTLSNSSLCEYNFFAEKLQNLEENFLNKDPVFKKNSSARVYIISEGTKKYRKTLIYECLLPKSDVYLSLKPLAPRFSQSRPFTLNKVTVSGFHVKINLKSIRNIKVNLNSEQRKETPSKTSEKFLIFYHYKCRSCSINIDKSTIDEHGLLDPFSYRSIKCHLRAKSCVYDGKCFYDDEKIDSSNPNSLYKCNNTFFLFEKNLNNIIAAKISHYSLFYILYLLFKQVHSILDTELFLKSLFFKSFDQKRIYLRIVKTKGDQEWMNVEIKQLIRERQRLHSAGEHILRDQLALRIVGLIATRKATFYREKYTRSKAGMWEHANKLRKPPTTLPPDPEYGERLNEQFSYTVWQGVTQANISRFIRRDALPPVVPVFNFTNVGEQLRNVKSTSAGPDGISGKLLYSARLELVSPLATIFNHCVNKGIVIDVWRLGNITPIPKVQNPATPSDMRPIAITSTPCKIMERIITKQILRLVR</sequence>
<keyword evidence="1" id="KW-0812">Transmembrane</keyword>
<keyword evidence="1" id="KW-1133">Transmembrane helix</keyword>
<dbReference type="OrthoDB" id="10469332at2759"/>
<dbReference type="STRING" id="10195.A0A3M7SGC6"/>
<keyword evidence="2" id="KW-0808">Transferase</keyword>
<evidence type="ECO:0000313" key="2">
    <source>
        <dbReference type="EMBL" id="RNA34843.1"/>
    </source>
</evidence>
<dbReference type="EMBL" id="REGN01001406">
    <property type="protein sequence ID" value="RNA34843.1"/>
    <property type="molecule type" value="Genomic_DNA"/>
</dbReference>
<dbReference type="Proteomes" id="UP000276133">
    <property type="component" value="Unassembled WGS sequence"/>
</dbReference>
<proteinExistence type="predicted"/>
<evidence type="ECO:0000256" key="1">
    <source>
        <dbReference type="SAM" id="Phobius"/>
    </source>
</evidence>
<keyword evidence="2" id="KW-0695">RNA-directed DNA polymerase</keyword>
<organism evidence="2 3">
    <name type="scientific">Brachionus plicatilis</name>
    <name type="common">Marine rotifer</name>
    <name type="synonym">Brachionus muelleri</name>
    <dbReference type="NCBI Taxonomy" id="10195"/>
    <lineage>
        <taxon>Eukaryota</taxon>
        <taxon>Metazoa</taxon>
        <taxon>Spiralia</taxon>
        <taxon>Gnathifera</taxon>
        <taxon>Rotifera</taxon>
        <taxon>Eurotatoria</taxon>
        <taxon>Monogononta</taxon>
        <taxon>Pseudotrocha</taxon>
        <taxon>Ploima</taxon>
        <taxon>Brachionidae</taxon>
        <taxon>Brachionus</taxon>
    </lineage>
</organism>
<keyword evidence="3" id="KW-1185">Reference proteome</keyword>
<feature type="non-terminal residue" evidence="2">
    <location>
        <position position="568"/>
    </location>
</feature>
<evidence type="ECO:0000313" key="3">
    <source>
        <dbReference type="Proteomes" id="UP000276133"/>
    </source>
</evidence>
<keyword evidence="2" id="KW-0548">Nucleotidyltransferase</keyword>
<dbReference type="PANTHER" id="PTHR47510">
    <property type="entry name" value="REVERSE TRANSCRIPTASE DOMAIN-CONTAINING PROTEIN"/>
    <property type="match status" value="1"/>
</dbReference>
<gene>
    <name evidence="2" type="ORF">BpHYR1_005539</name>
</gene>
<accession>A0A3M7SGC6</accession>
<dbReference type="GO" id="GO:0003964">
    <property type="term" value="F:RNA-directed DNA polymerase activity"/>
    <property type="evidence" value="ECO:0007669"/>
    <property type="project" value="UniProtKB-KW"/>
</dbReference>
<protein>
    <submittedName>
        <fullName evidence="2">RNA-directed DNA polymerase from mobile element</fullName>
    </submittedName>
</protein>
<reference evidence="2 3" key="1">
    <citation type="journal article" date="2018" name="Sci. Rep.">
        <title>Genomic signatures of local adaptation to the degree of environmental predictability in rotifers.</title>
        <authorList>
            <person name="Franch-Gras L."/>
            <person name="Hahn C."/>
            <person name="Garcia-Roger E.M."/>
            <person name="Carmona M.J."/>
            <person name="Serra M."/>
            <person name="Gomez A."/>
        </authorList>
    </citation>
    <scope>NUCLEOTIDE SEQUENCE [LARGE SCALE GENOMIC DNA]</scope>
    <source>
        <strain evidence="2">HYR1</strain>
    </source>
</reference>
<feature type="transmembrane region" description="Helical" evidence="1">
    <location>
        <begin position="12"/>
        <end position="30"/>
    </location>
</feature>
<comment type="caution">
    <text evidence="2">The sequence shown here is derived from an EMBL/GenBank/DDBJ whole genome shotgun (WGS) entry which is preliminary data.</text>
</comment>
<dbReference type="PANTHER" id="PTHR47510:SF3">
    <property type="entry name" value="ENDO_EXONUCLEASE_PHOSPHATASE DOMAIN-CONTAINING PROTEIN"/>
    <property type="match status" value="1"/>
</dbReference>
<dbReference type="AlphaFoldDB" id="A0A3M7SGC6"/>